<evidence type="ECO:0000313" key="1">
    <source>
        <dbReference type="EMBL" id="AHG89844.1"/>
    </source>
</evidence>
<dbReference type="AlphaFoldDB" id="W0RFI0"/>
<dbReference type="PROSITE" id="PS51257">
    <property type="entry name" value="PROKAR_LIPOPROTEIN"/>
    <property type="match status" value="1"/>
</dbReference>
<dbReference type="KEGG" id="gba:J421_2307"/>
<gene>
    <name evidence="1" type="ORF">J421_2307</name>
</gene>
<dbReference type="EMBL" id="CP007128">
    <property type="protein sequence ID" value="AHG89844.1"/>
    <property type="molecule type" value="Genomic_DNA"/>
</dbReference>
<dbReference type="InParanoid" id="W0RFI0"/>
<dbReference type="HOGENOM" id="CLU_1956445_0_0_0"/>
<proteinExistence type="predicted"/>
<accession>W0RFI0</accession>
<protein>
    <submittedName>
        <fullName evidence="1">Uncharacterized protein</fullName>
    </submittedName>
</protein>
<evidence type="ECO:0000313" key="2">
    <source>
        <dbReference type="Proteomes" id="UP000019151"/>
    </source>
</evidence>
<dbReference type="Proteomes" id="UP000019151">
    <property type="component" value="Chromosome"/>
</dbReference>
<keyword evidence="2" id="KW-1185">Reference proteome</keyword>
<name>W0RFI0_9BACT</name>
<organism evidence="1 2">
    <name type="scientific">Gemmatirosa kalamazoonensis</name>
    <dbReference type="NCBI Taxonomy" id="861299"/>
    <lineage>
        <taxon>Bacteria</taxon>
        <taxon>Pseudomonadati</taxon>
        <taxon>Gemmatimonadota</taxon>
        <taxon>Gemmatimonadia</taxon>
        <taxon>Gemmatimonadales</taxon>
        <taxon>Gemmatimonadaceae</taxon>
        <taxon>Gemmatirosa</taxon>
    </lineage>
</organism>
<sequence>MRTDPRQLDLFETTSPLPAHSLVSCGGASGRATHQPPWARSATTPRVGTGMYVTIPGGWDEPPNAECVACGRMGGGHAQGCLVADHEQRERACWEDAQLEAGDPALWADMIAATTDAVQCAQLPMPSA</sequence>
<reference evidence="1 2" key="1">
    <citation type="journal article" date="2014" name="Genome Announc.">
        <title>Genome Sequence and Methylome of Soil Bacterium Gemmatirosa kalamazoonensis KBS708T, a Member of the Rarely Cultivated Gemmatimonadetes Phylum.</title>
        <authorList>
            <person name="Debruyn J.M."/>
            <person name="Radosevich M."/>
            <person name="Wommack K.E."/>
            <person name="Polson S.W."/>
            <person name="Hauser L.J."/>
            <person name="Fawaz M.N."/>
            <person name="Korlach J."/>
            <person name="Tsai Y.C."/>
        </authorList>
    </citation>
    <scope>NUCLEOTIDE SEQUENCE [LARGE SCALE GENOMIC DNA]</scope>
    <source>
        <strain evidence="1 2">KBS708</strain>
    </source>
</reference>
<dbReference type="RefSeq" id="WP_025411328.1">
    <property type="nucleotide sequence ID" value="NZ_CP007128.1"/>
</dbReference>